<dbReference type="InterPro" id="IPR028349">
    <property type="entry name" value="PafC-like"/>
</dbReference>
<dbReference type="PROSITE" id="PS52050">
    <property type="entry name" value="WYL"/>
    <property type="match status" value="1"/>
</dbReference>
<dbReference type="PIRSF" id="PIRSF016838">
    <property type="entry name" value="PafC"/>
    <property type="match status" value="1"/>
</dbReference>
<feature type="domain" description="HTH deoR-type" evidence="3">
    <location>
        <begin position="2"/>
        <end position="57"/>
    </location>
</feature>
<name>A0ABQ6G906_9BACL</name>
<dbReference type="RefSeq" id="WP_284236840.1">
    <property type="nucleotide sequence ID" value="NZ_BSSQ01000001.1"/>
</dbReference>
<dbReference type="InterPro" id="IPR051534">
    <property type="entry name" value="CBASS_pafABC_assoc_protein"/>
</dbReference>
<organism evidence="4 5">
    <name type="scientific">Paenibacillus glycanilyticus</name>
    <dbReference type="NCBI Taxonomy" id="126569"/>
    <lineage>
        <taxon>Bacteria</taxon>
        <taxon>Bacillati</taxon>
        <taxon>Bacillota</taxon>
        <taxon>Bacilli</taxon>
        <taxon>Bacillales</taxon>
        <taxon>Paenibacillaceae</taxon>
        <taxon>Paenibacillus</taxon>
    </lineage>
</organism>
<dbReference type="Proteomes" id="UP001157114">
    <property type="component" value="Unassembled WGS sequence"/>
</dbReference>
<dbReference type="PROSITE" id="PS51000">
    <property type="entry name" value="HTH_DEOR_2"/>
    <property type="match status" value="1"/>
</dbReference>
<dbReference type="Pfam" id="PF13280">
    <property type="entry name" value="WYL"/>
    <property type="match status" value="1"/>
</dbReference>
<keyword evidence="1" id="KW-0805">Transcription regulation</keyword>
<dbReference type="Gene3D" id="1.10.10.10">
    <property type="entry name" value="Winged helix-like DNA-binding domain superfamily/Winged helix DNA-binding domain"/>
    <property type="match status" value="1"/>
</dbReference>
<reference evidence="4 5" key="1">
    <citation type="submission" date="2023-03" db="EMBL/GenBank/DDBJ databases">
        <title>Draft genome sequence of the bacteria which degrade cell wall of Tricholomamatutake.</title>
        <authorList>
            <person name="Konishi Y."/>
            <person name="Fukuta Y."/>
            <person name="Shirasaka N."/>
        </authorList>
    </citation>
    <scope>NUCLEOTIDE SEQUENCE [LARGE SCALE GENOMIC DNA]</scope>
    <source>
        <strain evidence="5">mu1</strain>
    </source>
</reference>
<evidence type="ECO:0000256" key="1">
    <source>
        <dbReference type="ARBA" id="ARBA00023015"/>
    </source>
</evidence>
<evidence type="ECO:0000313" key="4">
    <source>
        <dbReference type="EMBL" id="GLX66167.1"/>
    </source>
</evidence>
<accession>A0ABQ6G906</accession>
<dbReference type="PANTHER" id="PTHR34580">
    <property type="match status" value="1"/>
</dbReference>
<dbReference type="PANTHER" id="PTHR34580:SF1">
    <property type="entry name" value="PROTEIN PAFC"/>
    <property type="match status" value="1"/>
</dbReference>
<dbReference type="InterPro" id="IPR036390">
    <property type="entry name" value="WH_DNA-bd_sf"/>
</dbReference>
<dbReference type="EMBL" id="BSSQ01000001">
    <property type="protein sequence ID" value="GLX66167.1"/>
    <property type="molecule type" value="Genomic_DNA"/>
</dbReference>
<dbReference type="SUPFAM" id="SSF46785">
    <property type="entry name" value="Winged helix' DNA-binding domain"/>
    <property type="match status" value="1"/>
</dbReference>
<dbReference type="InterPro" id="IPR057727">
    <property type="entry name" value="WCX_dom"/>
</dbReference>
<comment type="caution">
    <text evidence="4">The sequence shown here is derived from an EMBL/GenBank/DDBJ whole genome shotgun (WGS) entry which is preliminary data.</text>
</comment>
<dbReference type="InterPro" id="IPR013196">
    <property type="entry name" value="HTH_11"/>
</dbReference>
<gene>
    <name evidence="4" type="ORF">MU1_05110</name>
</gene>
<protein>
    <submittedName>
        <fullName evidence="4">DeoR family transcriptional regulator</fullName>
    </submittedName>
</protein>
<dbReference type="InterPro" id="IPR026881">
    <property type="entry name" value="WYL_dom"/>
</dbReference>
<dbReference type="InterPro" id="IPR001034">
    <property type="entry name" value="DeoR_HTH"/>
</dbReference>
<dbReference type="Pfam" id="PF25583">
    <property type="entry name" value="WCX"/>
    <property type="match status" value="1"/>
</dbReference>
<keyword evidence="2" id="KW-0804">Transcription</keyword>
<evidence type="ECO:0000256" key="2">
    <source>
        <dbReference type="ARBA" id="ARBA00023163"/>
    </source>
</evidence>
<keyword evidence="5" id="KW-1185">Reference proteome</keyword>
<dbReference type="InterPro" id="IPR036388">
    <property type="entry name" value="WH-like_DNA-bd_sf"/>
</dbReference>
<dbReference type="Pfam" id="PF08279">
    <property type="entry name" value="HTH_11"/>
    <property type="match status" value="1"/>
</dbReference>
<sequence>MKLERLISITYMLLNHEVVSASELSYKYGVSQRTIYRDIEAICAAGIPVISYQGVNGGYGIIKEYKMDKSLLSPDDIESLITFLSSTTTVFQDDRAQETIQRLKTVQQSSDRAPSLTMDLGSWRSYTSDLRILHAAIQAKQLISFHYVNAKDERQERIVEPVSLVLKYDSWYLYGYCRSRSDYRVFKLTRISELVALQERFDRHHRFREKDIFSYNACGNHQFEQIEHAVIHFTAGSLAKVLDEFYLDDKQFNDDGSLTLTIVQAIDTDWLIEKLLSFGEDAVVLEPASLKQLIKEKIGKMLKRYEEV</sequence>
<proteinExistence type="predicted"/>
<evidence type="ECO:0000313" key="5">
    <source>
        <dbReference type="Proteomes" id="UP001157114"/>
    </source>
</evidence>
<evidence type="ECO:0000259" key="3">
    <source>
        <dbReference type="PROSITE" id="PS51000"/>
    </source>
</evidence>